<keyword evidence="4" id="KW-1185">Reference proteome</keyword>
<organism evidence="3 4">
    <name type="scientific">Dulcicalothrix desertica PCC 7102</name>
    <dbReference type="NCBI Taxonomy" id="232991"/>
    <lineage>
        <taxon>Bacteria</taxon>
        <taxon>Bacillati</taxon>
        <taxon>Cyanobacteriota</taxon>
        <taxon>Cyanophyceae</taxon>
        <taxon>Nostocales</taxon>
        <taxon>Calotrichaceae</taxon>
        <taxon>Dulcicalothrix</taxon>
    </lineage>
</organism>
<dbReference type="PANTHER" id="PTHR23308">
    <property type="entry name" value="NUCLEAR INHIBITOR OF PROTEIN PHOSPHATASE-1"/>
    <property type="match status" value="1"/>
</dbReference>
<comment type="caution">
    <text evidence="3">The sequence shown here is derived from an EMBL/GenBank/DDBJ whole genome shotgun (WGS) entry which is preliminary data.</text>
</comment>
<dbReference type="Pfam" id="PF00498">
    <property type="entry name" value="FHA"/>
    <property type="match status" value="1"/>
</dbReference>
<feature type="transmembrane region" description="Helical" evidence="1">
    <location>
        <begin position="202"/>
        <end position="222"/>
    </location>
</feature>
<feature type="transmembrane region" description="Helical" evidence="1">
    <location>
        <begin position="228"/>
        <end position="251"/>
    </location>
</feature>
<keyword evidence="1" id="KW-0812">Transmembrane</keyword>
<dbReference type="Proteomes" id="UP000271624">
    <property type="component" value="Unassembled WGS sequence"/>
</dbReference>
<dbReference type="AlphaFoldDB" id="A0A433VHI1"/>
<accession>A0A433VHI1</accession>
<dbReference type="PROSITE" id="PS50006">
    <property type="entry name" value="FHA_DOMAIN"/>
    <property type="match status" value="1"/>
</dbReference>
<sequence length="265" mass="29496">MQEDIDIVSNAKLLELVHLQSNTSFELPLQDVIRIGKPNDLIIPEVNVSGLPDTDIVSRQHAEIHRSEDSYYIVDNGSVNGTYLNDELLEPLRRYLLKPGDIISLGKENKVAFILQHKLQAPSSTYLPASRTVFQPEAKKLVQQNQTTQIDKTSKFIGLALMVASVIVFAANTQVGFFVRIPGVLLCISGAVFLLQRRFNRNFGWILIALGIGIILFTGNLFASVNLLAILCAAALFVVGYLLMTTGKVFGYEIDTLLKRKFFKK</sequence>
<dbReference type="InterPro" id="IPR000253">
    <property type="entry name" value="FHA_dom"/>
</dbReference>
<dbReference type="RefSeq" id="WP_127082000.1">
    <property type="nucleotide sequence ID" value="NZ_RSCL01000008.1"/>
</dbReference>
<evidence type="ECO:0000259" key="2">
    <source>
        <dbReference type="PROSITE" id="PS50006"/>
    </source>
</evidence>
<dbReference type="EMBL" id="RSCL01000008">
    <property type="protein sequence ID" value="RUT05526.1"/>
    <property type="molecule type" value="Genomic_DNA"/>
</dbReference>
<evidence type="ECO:0000256" key="1">
    <source>
        <dbReference type="SAM" id="Phobius"/>
    </source>
</evidence>
<dbReference type="Pfam" id="PF22570">
    <property type="entry name" value="LiaF-TM"/>
    <property type="match status" value="1"/>
</dbReference>
<dbReference type="InterPro" id="IPR008984">
    <property type="entry name" value="SMAD_FHA_dom_sf"/>
</dbReference>
<reference evidence="3" key="2">
    <citation type="journal article" date="2019" name="Genome Biol. Evol.">
        <title>Day and night: Metabolic profiles and evolutionary relationships of six axenic non-marine cyanobacteria.</title>
        <authorList>
            <person name="Will S.E."/>
            <person name="Henke P."/>
            <person name="Boedeker C."/>
            <person name="Huang S."/>
            <person name="Brinkmann H."/>
            <person name="Rohde M."/>
            <person name="Jarek M."/>
            <person name="Friedl T."/>
            <person name="Seufert S."/>
            <person name="Schumacher M."/>
            <person name="Overmann J."/>
            <person name="Neumann-Schaal M."/>
            <person name="Petersen J."/>
        </authorList>
    </citation>
    <scope>NUCLEOTIDE SEQUENCE [LARGE SCALE GENOMIC DNA]</scope>
    <source>
        <strain evidence="3">PCC 7102</strain>
    </source>
</reference>
<keyword evidence="1" id="KW-0472">Membrane</keyword>
<reference evidence="3" key="1">
    <citation type="submission" date="2018-12" db="EMBL/GenBank/DDBJ databases">
        <authorList>
            <person name="Will S."/>
            <person name="Neumann-Schaal M."/>
            <person name="Henke P."/>
        </authorList>
    </citation>
    <scope>NUCLEOTIDE SEQUENCE</scope>
    <source>
        <strain evidence="3">PCC 7102</strain>
    </source>
</reference>
<protein>
    <recommendedName>
        <fullName evidence="2">FHA domain-containing protein</fullName>
    </recommendedName>
</protein>
<feature type="domain" description="FHA" evidence="2">
    <location>
        <begin position="33"/>
        <end position="89"/>
    </location>
</feature>
<dbReference type="InterPro" id="IPR050923">
    <property type="entry name" value="Cell_Proc_Reg/RNA_Proc"/>
</dbReference>
<evidence type="ECO:0000313" key="4">
    <source>
        <dbReference type="Proteomes" id="UP000271624"/>
    </source>
</evidence>
<dbReference type="CDD" id="cd00060">
    <property type="entry name" value="FHA"/>
    <property type="match status" value="1"/>
</dbReference>
<gene>
    <name evidence="3" type="ORF">DSM106972_035330</name>
</gene>
<evidence type="ECO:0000313" key="3">
    <source>
        <dbReference type="EMBL" id="RUT05526.1"/>
    </source>
</evidence>
<dbReference type="SMART" id="SM00240">
    <property type="entry name" value="FHA"/>
    <property type="match status" value="1"/>
</dbReference>
<dbReference type="OrthoDB" id="9816434at2"/>
<name>A0A433VHI1_9CYAN</name>
<feature type="transmembrane region" description="Helical" evidence="1">
    <location>
        <begin position="177"/>
        <end position="195"/>
    </location>
</feature>
<dbReference type="SUPFAM" id="SSF49879">
    <property type="entry name" value="SMAD/FHA domain"/>
    <property type="match status" value="1"/>
</dbReference>
<dbReference type="Gene3D" id="2.60.200.20">
    <property type="match status" value="1"/>
</dbReference>
<proteinExistence type="predicted"/>
<feature type="transmembrane region" description="Helical" evidence="1">
    <location>
        <begin position="153"/>
        <end position="171"/>
    </location>
</feature>
<dbReference type="InterPro" id="IPR054331">
    <property type="entry name" value="LiaF_TM"/>
</dbReference>
<keyword evidence="1" id="KW-1133">Transmembrane helix</keyword>